<feature type="compositionally biased region" description="Pro residues" evidence="1">
    <location>
        <begin position="58"/>
        <end position="74"/>
    </location>
</feature>
<evidence type="ECO:0000313" key="2">
    <source>
        <dbReference type="EMBL" id="ADD43875.1"/>
    </source>
</evidence>
<dbReference type="AlphaFoldDB" id="D3Q2E2"/>
<sequence length="220" mass="22481">MPTTPGTTPEDAATGTGATGEESGTLAEVPPEPPAAASGTTPAATGTTAGDSGTSGDAPPPPAPAPADSPPEAPPWERTGQPFDAETAWKLITNLRAEVARGKAGAPTGPGGTDELAQRVTSLEQQLAEERAAARARIGEQHQMPEPVVALLGDGDGKTLAARAQALIDWAHTLNRPAPSRGARRRPVAELRSGTTPEQPPEDTDPARLAAQVAARRPHY</sequence>
<dbReference type="RefSeq" id="WP_013019446.1">
    <property type="nucleotide sequence ID" value="NC_013947.1"/>
</dbReference>
<protein>
    <submittedName>
        <fullName evidence="2">Uncharacterized protein</fullName>
    </submittedName>
</protein>
<dbReference type="STRING" id="446470.Snas_4226"/>
<feature type="compositionally biased region" description="Low complexity" evidence="1">
    <location>
        <begin position="1"/>
        <end position="57"/>
    </location>
</feature>
<dbReference type="EMBL" id="CP001778">
    <property type="protein sequence ID" value="ADD43875.1"/>
    <property type="molecule type" value="Genomic_DNA"/>
</dbReference>
<evidence type="ECO:0000313" key="3">
    <source>
        <dbReference type="Proteomes" id="UP000000844"/>
    </source>
</evidence>
<name>D3Q2E2_STANL</name>
<dbReference type="Proteomes" id="UP000000844">
    <property type="component" value="Chromosome"/>
</dbReference>
<reference evidence="2 3" key="1">
    <citation type="journal article" date="2009" name="Stand. Genomic Sci.">
        <title>Complete genome sequence of Stackebrandtia nassauensis type strain (LLR-40K-21).</title>
        <authorList>
            <person name="Munk C."/>
            <person name="Lapidus A."/>
            <person name="Copeland A."/>
            <person name="Jando M."/>
            <person name="Mayilraj S."/>
            <person name="Glavina Del Rio T."/>
            <person name="Nolan M."/>
            <person name="Chen F."/>
            <person name="Lucas S."/>
            <person name="Tice H."/>
            <person name="Cheng J.F."/>
            <person name="Han C."/>
            <person name="Detter J.C."/>
            <person name="Bruce D."/>
            <person name="Goodwin L."/>
            <person name="Chain P."/>
            <person name="Pitluck S."/>
            <person name="Goker M."/>
            <person name="Ovchinikova G."/>
            <person name="Pati A."/>
            <person name="Ivanova N."/>
            <person name="Mavromatis K."/>
            <person name="Chen A."/>
            <person name="Palaniappan K."/>
            <person name="Land M."/>
            <person name="Hauser L."/>
            <person name="Chang Y.J."/>
            <person name="Jeffries C.D."/>
            <person name="Bristow J."/>
            <person name="Eisen J.A."/>
            <person name="Markowitz V."/>
            <person name="Hugenholtz P."/>
            <person name="Kyrpides N.C."/>
            <person name="Klenk H.P."/>
        </authorList>
    </citation>
    <scope>NUCLEOTIDE SEQUENCE [LARGE SCALE GENOMIC DNA]</scope>
    <source>
        <strain evidence="3">DSM 44728 / CIP 108903 / NRRL B-16338 / NBRC 102104 / LLR-40K-21</strain>
    </source>
</reference>
<accession>D3Q2E2</accession>
<feature type="region of interest" description="Disordered" evidence="1">
    <location>
        <begin position="174"/>
        <end position="220"/>
    </location>
</feature>
<feature type="region of interest" description="Disordered" evidence="1">
    <location>
        <begin position="1"/>
        <end position="87"/>
    </location>
</feature>
<dbReference type="KEGG" id="sna:Snas_4226"/>
<dbReference type="HOGENOM" id="CLU_1255331_0_0_11"/>
<gene>
    <name evidence="2" type="ordered locus">Snas_4226</name>
</gene>
<proteinExistence type="predicted"/>
<keyword evidence="3" id="KW-1185">Reference proteome</keyword>
<organism evidence="2 3">
    <name type="scientific">Stackebrandtia nassauensis (strain DSM 44728 / CIP 108903 / NRRL B-16338 / NBRC 102104 / LLR-40K-21)</name>
    <dbReference type="NCBI Taxonomy" id="446470"/>
    <lineage>
        <taxon>Bacteria</taxon>
        <taxon>Bacillati</taxon>
        <taxon>Actinomycetota</taxon>
        <taxon>Actinomycetes</taxon>
        <taxon>Glycomycetales</taxon>
        <taxon>Glycomycetaceae</taxon>
        <taxon>Stackebrandtia</taxon>
    </lineage>
</organism>
<evidence type="ECO:0000256" key="1">
    <source>
        <dbReference type="SAM" id="MobiDB-lite"/>
    </source>
</evidence>